<evidence type="ECO:0000256" key="1">
    <source>
        <dbReference type="SAM" id="MobiDB-lite"/>
    </source>
</evidence>
<dbReference type="InterPro" id="IPR049052">
    <property type="entry name" value="nSTAND1"/>
</dbReference>
<dbReference type="Pfam" id="PF20703">
    <property type="entry name" value="nSTAND1"/>
    <property type="match status" value="1"/>
</dbReference>
<feature type="region of interest" description="Disordered" evidence="1">
    <location>
        <begin position="95"/>
        <end position="122"/>
    </location>
</feature>
<reference evidence="3" key="1">
    <citation type="submission" date="2016-10" db="EMBL/GenBank/DDBJ databases">
        <title>CRISPR-Cas defence system in Roseofilum reptotaenium: evidence of a bacteriophage-cyanobacterium arms race in the coral black band disease.</title>
        <authorList>
            <person name="Buerger P."/>
            <person name="Wood-Charlson E.M."/>
            <person name="Weynberg K.D."/>
            <person name="Willis B."/>
            <person name="Van Oppen M.J."/>
        </authorList>
    </citation>
    <scope>NUCLEOTIDE SEQUENCE [LARGE SCALE GENOMIC DNA]</scope>
    <source>
        <strain evidence="3">AO1-A</strain>
    </source>
</reference>
<proteinExistence type="predicted"/>
<dbReference type="AlphaFoldDB" id="A0A1L9QNX7"/>
<evidence type="ECO:0000313" key="3">
    <source>
        <dbReference type="EMBL" id="OJJ24349.1"/>
    </source>
</evidence>
<evidence type="ECO:0000259" key="2">
    <source>
        <dbReference type="Pfam" id="PF20703"/>
    </source>
</evidence>
<evidence type="ECO:0000313" key="4">
    <source>
        <dbReference type="Proteomes" id="UP000183940"/>
    </source>
</evidence>
<comment type="caution">
    <text evidence="3">The sequence shown here is derived from an EMBL/GenBank/DDBJ whole genome shotgun (WGS) entry which is preliminary data.</text>
</comment>
<dbReference type="Proteomes" id="UP000183940">
    <property type="component" value="Unassembled WGS sequence"/>
</dbReference>
<gene>
    <name evidence="3" type="ORF">BI308_17365</name>
</gene>
<keyword evidence="4" id="KW-1185">Reference proteome</keyword>
<name>A0A1L9QNX7_9CYAN</name>
<feature type="domain" description="Novel STAND NTPase 1" evidence="2">
    <location>
        <begin position="10"/>
        <end position="96"/>
    </location>
</feature>
<accession>A0A1L9QNX7</accession>
<dbReference type="STRING" id="1925591.BI308_17365"/>
<sequence length="122" mass="13593">MIKRLAISVEIRHQFLDALIADLPGRVVMTMRADFLGNALSYRPFADVLNRKDYKLGPMNREELTDVIVKPAEGLGVGFEAGLVERILDDVISSPENQSKYSRDFTPPMKTGQVSNQCPLGQ</sequence>
<protein>
    <recommendedName>
        <fullName evidence="2">Novel STAND NTPase 1 domain-containing protein</fullName>
    </recommendedName>
</protein>
<dbReference type="EMBL" id="MLAW01000033">
    <property type="protein sequence ID" value="OJJ24349.1"/>
    <property type="molecule type" value="Genomic_DNA"/>
</dbReference>
<feature type="compositionally biased region" description="Polar residues" evidence="1">
    <location>
        <begin position="112"/>
        <end position="122"/>
    </location>
</feature>
<organism evidence="3 4">
    <name type="scientific">Roseofilum reptotaenium AO1-A</name>
    <dbReference type="NCBI Taxonomy" id="1925591"/>
    <lineage>
        <taxon>Bacteria</taxon>
        <taxon>Bacillati</taxon>
        <taxon>Cyanobacteriota</taxon>
        <taxon>Cyanophyceae</taxon>
        <taxon>Desertifilales</taxon>
        <taxon>Desertifilaceae</taxon>
        <taxon>Roseofilum</taxon>
    </lineage>
</organism>